<dbReference type="OrthoDB" id="9776669at2"/>
<dbReference type="Gene3D" id="3.40.190.10">
    <property type="entry name" value="Periplasmic binding protein-like II"/>
    <property type="match status" value="2"/>
</dbReference>
<dbReference type="SUPFAM" id="SSF53850">
    <property type="entry name" value="Periplasmic binding protein-like II"/>
    <property type="match status" value="1"/>
</dbReference>
<dbReference type="PANTHER" id="PTHR42941">
    <property type="entry name" value="SLL1037 PROTEIN"/>
    <property type="match status" value="1"/>
</dbReference>
<evidence type="ECO:0000313" key="2">
    <source>
        <dbReference type="Proteomes" id="UP000198304"/>
    </source>
</evidence>
<dbReference type="AlphaFoldDB" id="A0A239BRU5"/>
<dbReference type="EMBL" id="FZOJ01000004">
    <property type="protein sequence ID" value="SNS10131.1"/>
    <property type="molecule type" value="Genomic_DNA"/>
</dbReference>
<protein>
    <recommendedName>
        <fullName evidence="3">TRAP transporter solute receptor, TAXI family</fullName>
    </recommendedName>
</protein>
<organism evidence="1 2">
    <name type="scientific">Anaerovirgula multivorans</name>
    <dbReference type="NCBI Taxonomy" id="312168"/>
    <lineage>
        <taxon>Bacteria</taxon>
        <taxon>Bacillati</taxon>
        <taxon>Bacillota</taxon>
        <taxon>Clostridia</taxon>
        <taxon>Peptostreptococcales</taxon>
        <taxon>Natronincolaceae</taxon>
        <taxon>Anaerovirgula</taxon>
    </lineage>
</organism>
<dbReference type="Proteomes" id="UP000198304">
    <property type="component" value="Unassembled WGS sequence"/>
</dbReference>
<keyword evidence="2" id="KW-1185">Reference proteome</keyword>
<dbReference type="PROSITE" id="PS51257">
    <property type="entry name" value="PROKAR_LIPOPROTEIN"/>
    <property type="match status" value="1"/>
</dbReference>
<accession>A0A239BRU5</accession>
<dbReference type="RefSeq" id="WP_089281863.1">
    <property type="nucleotide sequence ID" value="NZ_FZOJ01000004.1"/>
</dbReference>
<dbReference type="CDD" id="cd13520">
    <property type="entry name" value="PBP2_TAXI_TRAP"/>
    <property type="match status" value="1"/>
</dbReference>
<name>A0A239BRU5_9FIRM</name>
<proteinExistence type="predicted"/>
<reference evidence="1 2" key="1">
    <citation type="submission" date="2017-06" db="EMBL/GenBank/DDBJ databases">
        <authorList>
            <person name="Kim H.J."/>
            <person name="Triplett B.A."/>
        </authorList>
    </citation>
    <scope>NUCLEOTIDE SEQUENCE [LARGE SCALE GENOMIC DNA]</scope>
    <source>
        <strain evidence="1 2">SCA</strain>
    </source>
</reference>
<sequence>MKKRGMLLTVALVLIISLILVGCGGGGGATTDGGSGGGGGGTQELLFATGGTAGTYYPLGGAIASVWNENIEGVNVTIQPSGASVENLRLLDSRDADIVMAMNNIADDAWKGVGSFDGQVVQGFKAVGVVYPEIIQGVGLVEKGVLTIEDQAGKTVAGGPPGSGTAATTPHIFSAYGLADGDMTVVNDTFGDAVDKMKDGHLDAAWNVLGAPASAIVDLLTTKEIAFLEIKGDALTQLQADFPLVAPHVIPAGTYNFKGTDYPDIHTIALQAVLYVRDDMDEDTVYNLVKFMYEKNADITKSHATGSQILLENALNGITTDFHAGAIKYYEEKGMM</sequence>
<dbReference type="NCBIfam" id="TIGR02122">
    <property type="entry name" value="TRAP_TAXI"/>
    <property type="match status" value="1"/>
</dbReference>
<gene>
    <name evidence="1" type="ORF">SAMN05446037_100474</name>
</gene>
<dbReference type="Pfam" id="PF16868">
    <property type="entry name" value="NMT1_3"/>
    <property type="match status" value="1"/>
</dbReference>
<dbReference type="InterPro" id="IPR011852">
    <property type="entry name" value="TRAP_TAXI"/>
</dbReference>
<dbReference type="PANTHER" id="PTHR42941:SF1">
    <property type="entry name" value="SLL1037 PROTEIN"/>
    <property type="match status" value="1"/>
</dbReference>
<evidence type="ECO:0000313" key="1">
    <source>
        <dbReference type="EMBL" id="SNS10131.1"/>
    </source>
</evidence>
<evidence type="ECO:0008006" key="3">
    <source>
        <dbReference type="Google" id="ProtNLM"/>
    </source>
</evidence>